<dbReference type="EMBL" id="QRZM01000001">
    <property type="protein sequence ID" value="RGV79072.1"/>
    <property type="molecule type" value="Genomic_DNA"/>
</dbReference>
<gene>
    <name evidence="1" type="ORF">DWW02_04950</name>
</gene>
<evidence type="ECO:0000313" key="1">
    <source>
        <dbReference type="EMBL" id="RGV79072.1"/>
    </source>
</evidence>
<accession>A0A412ZFX1</accession>
<dbReference type="AlphaFoldDB" id="A0A412ZFX1"/>
<name>A0A412ZFX1_9FIRM</name>
<dbReference type="Pfam" id="PF14070">
    <property type="entry name" value="YjfB_motility"/>
    <property type="match status" value="1"/>
</dbReference>
<organism evidence="1 2">
    <name type="scientific">Enterocloster bolteae</name>
    <dbReference type="NCBI Taxonomy" id="208479"/>
    <lineage>
        <taxon>Bacteria</taxon>
        <taxon>Bacillati</taxon>
        <taxon>Bacillota</taxon>
        <taxon>Clostridia</taxon>
        <taxon>Lachnospirales</taxon>
        <taxon>Lachnospiraceae</taxon>
        <taxon>Enterocloster</taxon>
    </lineage>
</organism>
<dbReference type="RefSeq" id="WP_002577906.1">
    <property type="nucleotide sequence ID" value="NZ_BAABXO010000001.1"/>
</dbReference>
<evidence type="ECO:0000313" key="2">
    <source>
        <dbReference type="Proteomes" id="UP000284543"/>
    </source>
</evidence>
<comment type="caution">
    <text evidence="1">The sequence shown here is derived from an EMBL/GenBank/DDBJ whole genome shotgun (WGS) entry which is preliminary data.</text>
</comment>
<dbReference type="InterPro" id="IPR025906">
    <property type="entry name" value="YjfB_motility"/>
</dbReference>
<dbReference type="Proteomes" id="UP000284543">
    <property type="component" value="Unassembled WGS sequence"/>
</dbReference>
<sequence>MDLLTGIASASMDIKSTRLMTDMNVAMLGKTLDTAREQGQALQQMMESAVPTAGNPHLLDVYA</sequence>
<protein>
    <submittedName>
        <fullName evidence="1">Putative motility protein</fullName>
    </submittedName>
</protein>
<proteinExistence type="predicted"/>
<dbReference type="GeneID" id="23116407"/>
<reference evidence="1 2" key="1">
    <citation type="submission" date="2018-08" db="EMBL/GenBank/DDBJ databases">
        <title>A genome reference for cultivated species of the human gut microbiota.</title>
        <authorList>
            <person name="Zou Y."/>
            <person name="Xue W."/>
            <person name="Luo G."/>
        </authorList>
    </citation>
    <scope>NUCLEOTIDE SEQUENCE [LARGE SCALE GENOMIC DNA]</scope>
    <source>
        <strain evidence="1 2">AF14-18</strain>
    </source>
</reference>